<organism evidence="2 3">
    <name type="scientific">Ceratocystis pirilliformis</name>
    <dbReference type="NCBI Taxonomy" id="259994"/>
    <lineage>
        <taxon>Eukaryota</taxon>
        <taxon>Fungi</taxon>
        <taxon>Dikarya</taxon>
        <taxon>Ascomycota</taxon>
        <taxon>Pezizomycotina</taxon>
        <taxon>Sordariomycetes</taxon>
        <taxon>Hypocreomycetidae</taxon>
        <taxon>Microascales</taxon>
        <taxon>Ceratocystidaceae</taxon>
        <taxon>Ceratocystis</taxon>
    </lineage>
</organism>
<reference evidence="2 3" key="1">
    <citation type="journal article" date="2024" name="IMA Fungus">
        <title>IMA Genome - F19 : A genome assembly and annotation guide to empower mycologists, including annotated draft genome sequences of Ceratocystis pirilliformis, Diaporthe australafricana, Fusarium ophioides, Paecilomyces lecythidis, and Sporothrix stenoceras.</title>
        <authorList>
            <person name="Aylward J."/>
            <person name="Wilson A.M."/>
            <person name="Visagie C.M."/>
            <person name="Spraker J."/>
            <person name="Barnes I."/>
            <person name="Buitendag C."/>
            <person name="Ceriani C."/>
            <person name="Del Mar Angel L."/>
            <person name="du Plessis D."/>
            <person name="Fuchs T."/>
            <person name="Gasser K."/>
            <person name="Kramer D."/>
            <person name="Li W."/>
            <person name="Munsamy K."/>
            <person name="Piso A."/>
            <person name="Price J.L."/>
            <person name="Sonnekus B."/>
            <person name="Thomas C."/>
            <person name="van der Nest A."/>
            <person name="van Dijk A."/>
            <person name="van Heerden A."/>
            <person name="van Vuuren N."/>
            <person name="Yilmaz N."/>
            <person name="Duong T.A."/>
            <person name="van der Merwe N.A."/>
            <person name="Wingfield M.J."/>
            <person name="Wingfield B.D."/>
        </authorList>
    </citation>
    <scope>NUCLEOTIDE SEQUENCE [LARGE SCALE GENOMIC DNA]</scope>
    <source>
        <strain evidence="2 3">CMW 12675</strain>
    </source>
</reference>
<feature type="region of interest" description="Disordered" evidence="1">
    <location>
        <begin position="77"/>
        <end position="103"/>
    </location>
</feature>
<feature type="compositionally biased region" description="Basic and acidic residues" evidence="1">
    <location>
        <begin position="144"/>
        <end position="153"/>
    </location>
</feature>
<proteinExistence type="predicted"/>
<feature type="compositionally biased region" description="Basic and acidic residues" evidence="1">
    <location>
        <begin position="492"/>
        <end position="501"/>
    </location>
</feature>
<evidence type="ECO:0000256" key="1">
    <source>
        <dbReference type="SAM" id="MobiDB-lite"/>
    </source>
</evidence>
<evidence type="ECO:0000313" key="2">
    <source>
        <dbReference type="EMBL" id="KAL1891019.1"/>
    </source>
</evidence>
<feature type="compositionally biased region" description="Polar residues" evidence="1">
    <location>
        <begin position="375"/>
        <end position="388"/>
    </location>
</feature>
<name>A0ABR3YUL0_9PEZI</name>
<dbReference type="EMBL" id="JAWDJO010000164">
    <property type="protein sequence ID" value="KAL1891019.1"/>
    <property type="molecule type" value="Genomic_DNA"/>
</dbReference>
<feature type="compositionally biased region" description="Basic residues" evidence="1">
    <location>
        <begin position="389"/>
        <end position="398"/>
    </location>
</feature>
<feature type="region of interest" description="Disordered" evidence="1">
    <location>
        <begin position="295"/>
        <end position="419"/>
    </location>
</feature>
<feature type="region of interest" description="Disordered" evidence="1">
    <location>
        <begin position="261"/>
        <end position="283"/>
    </location>
</feature>
<feature type="compositionally biased region" description="Low complexity" evidence="1">
    <location>
        <begin position="154"/>
        <end position="176"/>
    </location>
</feature>
<feature type="region of interest" description="Disordered" evidence="1">
    <location>
        <begin position="482"/>
        <end position="513"/>
    </location>
</feature>
<comment type="caution">
    <text evidence="2">The sequence shown here is derived from an EMBL/GenBank/DDBJ whole genome shotgun (WGS) entry which is preliminary data.</text>
</comment>
<accession>A0ABR3YUL0</accession>
<gene>
    <name evidence="2" type="ORF">Cpir12675_005145</name>
</gene>
<keyword evidence="3" id="KW-1185">Reference proteome</keyword>
<feature type="compositionally biased region" description="Basic residues" evidence="1">
    <location>
        <begin position="502"/>
        <end position="513"/>
    </location>
</feature>
<feature type="compositionally biased region" description="Pro residues" evidence="1">
    <location>
        <begin position="346"/>
        <end position="361"/>
    </location>
</feature>
<evidence type="ECO:0000313" key="3">
    <source>
        <dbReference type="Proteomes" id="UP001583280"/>
    </source>
</evidence>
<dbReference type="Proteomes" id="UP001583280">
    <property type="component" value="Unassembled WGS sequence"/>
</dbReference>
<protein>
    <submittedName>
        <fullName evidence="2">Uncharacterized protein</fullName>
    </submittedName>
</protein>
<feature type="compositionally biased region" description="Polar residues" evidence="1">
    <location>
        <begin position="192"/>
        <end position="203"/>
    </location>
</feature>
<feature type="region of interest" description="Disordered" evidence="1">
    <location>
        <begin position="137"/>
        <end position="216"/>
    </location>
</feature>
<sequence>MYSHETMRWVACEVLKEARVDINALSVFVREHVQNPEKYIDLISQPPDKDFDLTTAVKSLLTSIGSKTKLTDVSHVSGTAHKRHASDNISSALPAKRQSVNDKHVRLPPLKSIINFPPSLQPSPELSRGRLVQETAVSPSLPRAHHDWRHEHQSPQQHQLHQQHQPPQHHQANNQHVLISPGLPPDHHQRSHFPSHSQANSHTYHPIMTPQYNGHQTAASPALASAAHANTPDLAAVAVAATAVAASGKLYQMPTPLLSPTLQPSIDHSRGPGGTATHTPSGIISSQLSPVIEQSALHQGKRPSANAPPKLLPAPPPGAMEQSLFTPTATDTAAHLSAGRRSSPTPRQPTQPTSSPPPKPLTPTHTHFHAPVETSAPSSTQRCTASIQTHRRRRGRPRKNPEPLTPQATLPRPHRDIMPKQVPDQVMSTAAREAEMMSMGIRAGMMVSGRHVLGVRRQDATIVPPRRQRSARALSRIVGTRAGTARVASNKVDGDKLEGKGKGKAKGKGKGAR</sequence>